<evidence type="ECO:0000313" key="1">
    <source>
        <dbReference type="EMBL" id="OAP91282.1"/>
    </source>
</evidence>
<comment type="caution">
    <text evidence="1">The sequence shown here is derived from an EMBL/GenBank/DDBJ whole genome shotgun (WGS) entry which is preliminary data.</text>
</comment>
<dbReference type="Proteomes" id="UP000283817">
    <property type="component" value="Unassembled WGS sequence"/>
</dbReference>
<evidence type="ECO:0000313" key="3">
    <source>
        <dbReference type="Proteomes" id="UP000283817"/>
    </source>
</evidence>
<dbReference type="AlphaFoldDB" id="A0A179BHU9"/>
<dbReference type="RefSeq" id="WP_064249146.1">
    <property type="nucleotide sequence ID" value="NZ_SBHX01000035.1"/>
</dbReference>
<gene>
    <name evidence="1" type="ORF">A4U53_27865</name>
    <name evidence="2" type="ORF">EHI47_14390</name>
</gene>
<proteinExistence type="predicted"/>
<dbReference type="EMBL" id="LWBS01000391">
    <property type="protein sequence ID" value="OAP91282.1"/>
    <property type="molecule type" value="Genomic_DNA"/>
</dbReference>
<dbReference type="EMBL" id="SBHX01000035">
    <property type="protein sequence ID" value="RWX30637.1"/>
    <property type="molecule type" value="Genomic_DNA"/>
</dbReference>
<reference evidence="1" key="1">
    <citation type="submission" date="2016-04" db="EMBL/GenBank/DDBJ databases">
        <title>Fast-growing isolate from the root nodules of Vavilovia formosa.</title>
        <authorList>
            <person name="Kimeklis A."/>
            <person name="Safronova V."/>
            <person name="Belimov A."/>
            <person name="Andronov E."/>
        </authorList>
    </citation>
    <scope>NUCLEOTIDE SEQUENCE [LARGE SCALE GENOMIC DNA]</scope>
    <source>
        <strain evidence="1">Vaf-46</strain>
    </source>
</reference>
<evidence type="ECO:0000313" key="2">
    <source>
        <dbReference type="EMBL" id="RWX30637.1"/>
    </source>
</evidence>
<protein>
    <submittedName>
        <fullName evidence="1">Uncharacterized protein</fullName>
    </submittedName>
</protein>
<reference evidence="2 3" key="2">
    <citation type="submission" date="2019-01" db="EMBL/GenBank/DDBJ databases">
        <title>RHIZO-ID as a novel technology for direct rhizobia identification.</title>
        <authorList>
            <person name="De Meyer S.E."/>
        </authorList>
    </citation>
    <scope>NUCLEOTIDE SEQUENCE [LARGE SCALE GENOMIC DNA]</scope>
    <source>
        <strain evidence="2 3">WSM448</strain>
    </source>
</reference>
<organism evidence="1">
    <name type="scientific">Rhizobium leguminosarum</name>
    <dbReference type="NCBI Taxonomy" id="384"/>
    <lineage>
        <taxon>Bacteria</taxon>
        <taxon>Pseudomonadati</taxon>
        <taxon>Pseudomonadota</taxon>
        <taxon>Alphaproteobacteria</taxon>
        <taxon>Hyphomicrobiales</taxon>
        <taxon>Rhizobiaceae</taxon>
        <taxon>Rhizobium/Agrobacterium group</taxon>
        <taxon>Rhizobium</taxon>
    </lineage>
</organism>
<sequence>MSDIAATSPACSRCRGVGLGIKRITTRKDGSIATISYDLKAECSACRGTGLQVMEVHRG</sequence>
<accession>A0A179BHU9</accession>
<name>A0A179BHU9_RHILE</name>